<dbReference type="GO" id="GO:0004385">
    <property type="term" value="F:GMP kinase activity"/>
    <property type="evidence" value="ECO:0007669"/>
    <property type="project" value="UniProtKB-UniRule"/>
</dbReference>
<dbReference type="Gene3D" id="3.30.63.10">
    <property type="entry name" value="Guanylate Kinase phosphate binding domain"/>
    <property type="match status" value="1"/>
</dbReference>
<proteinExistence type="inferred from homology"/>
<keyword evidence="16" id="KW-1185">Reference proteome</keyword>
<dbReference type="STRING" id="177413.SAMN05660859_3802"/>
<feature type="domain" description="Guanylate kinase-like" evidence="14">
    <location>
        <begin position="20"/>
        <end position="199"/>
    </location>
</feature>
<organism evidence="15 16">
    <name type="scientific">Ancylobacter rudongensis</name>
    <dbReference type="NCBI Taxonomy" id="177413"/>
    <lineage>
        <taxon>Bacteria</taxon>
        <taxon>Pseudomonadati</taxon>
        <taxon>Pseudomonadota</taxon>
        <taxon>Alphaproteobacteria</taxon>
        <taxon>Hyphomicrobiales</taxon>
        <taxon>Xanthobacteraceae</taxon>
        <taxon>Ancylobacter</taxon>
    </lineage>
</organism>
<dbReference type="PANTHER" id="PTHR23117:SF13">
    <property type="entry name" value="GUANYLATE KINASE"/>
    <property type="match status" value="1"/>
</dbReference>
<reference evidence="16" key="1">
    <citation type="submission" date="2016-10" db="EMBL/GenBank/DDBJ databases">
        <authorList>
            <person name="Varghese N."/>
            <person name="Submissions S."/>
        </authorList>
    </citation>
    <scope>NUCLEOTIDE SEQUENCE [LARGE SCALE GENOMIC DNA]</scope>
    <source>
        <strain evidence="16">CGMCC 1.1761</strain>
    </source>
</reference>
<dbReference type="Proteomes" id="UP000198889">
    <property type="component" value="Unassembled WGS sequence"/>
</dbReference>
<comment type="similarity">
    <text evidence="3 13">Belongs to the guanylate kinase family.</text>
</comment>
<dbReference type="InterPro" id="IPR027417">
    <property type="entry name" value="P-loop_NTPase"/>
</dbReference>
<accession>A0A1G4UF26</accession>
<dbReference type="Gene3D" id="3.40.50.300">
    <property type="entry name" value="P-loop containing nucleotide triphosphate hydrolases"/>
    <property type="match status" value="1"/>
</dbReference>
<dbReference type="InterPro" id="IPR020590">
    <property type="entry name" value="Guanylate_kinase_CS"/>
</dbReference>
<dbReference type="HAMAP" id="MF_00328">
    <property type="entry name" value="Guanylate_kinase"/>
    <property type="match status" value="1"/>
</dbReference>
<protein>
    <recommendedName>
        <fullName evidence="5 13">Guanylate kinase</fullName>
        <ecNumber evidence="4 13">2.7.4.8</ecNumber>
    </recommendedName>
    <alternativeName>
        <fullName evidence="11 13">GMP kinase</fullName>
    </alternativeName>
</protein>
<evidence type="ECO:0000256" key="2">
    <source>
        <dbReference type="ARBA" id="ARBA00004496"/>
    </source>
</evidence>
<dbReference type="PROSITE" id="PS50052">
    <property type="entry name" value="GUANYLATE_KINASE_2"/>
    <property type="match status" value="1"/>
</dbReference>
<evidence type="ECO:0000256" key="5">
    <source>
        <dbReference type="ARBA" id="ARBA00016296"/>
    </source>
</evidence>
<evidence type="ECO:0000256" key="4">
    <source>
        <dbReference type="ARBA" id="ARBA00012961"/>
    </source>
</evidence>
<dbReference type="PROSITE" id="PS00856">
    <property type="entry name" value="GUANYLATE_KINASE_1"/>
    <property type="match status" value="1"/>
</dbReference>
<dbReference type="AlphaFoldDB" id="A0A1G4UF26"/>
<dbReference type="Pfam" id="PF00625">
    <property type="entry name" value="Guanylate_kin"/>
    <property type="match status" value="1"/>
</dbReference>
<comment type="subcellular location">
    <subcellularLocation>
        <location evidence="2 13">Cytoplasm</location>
    </subcellularLocation>
</comment>
<evidence type="ECO:0000259" key="14">
    <source>
        <dbReference type="PROSITE" id="PS50052"/>
    </source>
</evidence>
<gene>
    <name evidence="13" type="primary">gmk</name>
    <name evidence="15" type="ORF">SAMN05660859_3802</name>
</gene>
<evidence type="ECO:0000256" key="13">
    <source>
        <dbReference type="HAMAP-Rule" id="MF_00328"/>
    </source>
</evidence>
<dbReference type="InterPro" id="IPR017665">
    <property type="entry name" value="Guanylate_kinase"/>
</dbReference>
<dbReference type="SUPFAM" id="SSF52540">
    <property type="entry name" value="P-loop containing nucleoside triphosphate hydrolases"/>
    <property type="match status" value="1"/>
</dbReference>
<dbReference type="CDD" id="cd00071">
    <property type="entry name" value="GMPK"/>
    <property type="match status" value="1"/>
</dbReference>
<evidence type="ECO:0000256" key="12">
    <source>
        <dbReference type="ARBA" id="ARBA00048594"/>
    </source>
</evidence>
<comment type="function">
    <text evidence="1 13">Essential for recycling GMP and indirectly, cGMP.</text>
</comment>
<dbReference type="InterPro" id="IPR008145">
    <property type="entry name" value="GK/Ca_channel_bsu"/>
</dbReference>
<evidence type="ECO:0000313" key="15">
    <source>
        <dbReference type="EMBL" id="SCW92194.1"/>
    </source>
</evidence>
<dbReference type="EMBL" id="FMTP01000007">
    <property type="protein sequence ID" value="SCW92194.1"/>
    <property type="molecule type" value="Genomic_DNA"/>
</dbReference>
<dbReference type="NCBIfam" id="TIGR03263">
    <property type="entry name" value="guanyl_kin"/>
    <property type="match status" value="1"/>
</dbReference>
<dbReference type="SMART" id="SM00072">
    <property type="entry name" value="GuKc"/>
    <property type="match status" value="1"/>
</dbReference>
<dbReference type="PANTHER" id="PTHR23117">
    <property type="entry name" value="GUANYLATE KINASE-RELATED"/>
    <property type="match status" value="1"/>
</dbReference>
<evidence type="ECO:0000256" key="6">
    <source>
        <dbReference type="ARBA" id="ARBA00022490"/>
    </source>
</evidence>
<dbReference type="EC" id="2.7.4.8" evidence="4 13"/>
<evidence type="ECO:0000256" key="10">
    <source>
        <dbReference type="ARBA" id="ARBA00022840"/>
    </source>
</evidence>
<keyword evidence="6 13" id="KW-0963">Cytoplasm</keyword>
<keyword evidence="7 13" id="KW-0808">Transferase</keyword>
<keyword evidence="8 13" id="KW-0547">Nucleotide-binding</keyword>
<keyword evidence="10 13" id="KW-0067">ATP-binding</keyword>
<comment type="catalytic activity">
    <reaction evidence="12 13">
        <text>GMP + ATP = GDP + ADP</text>
        <dbReference type="Rhea" id="RHEA:20780"/>
        <dbReference type="ChEBI" id="CHEBI:30616"/>
        <dbReference type="ChEBI" id="CHEBI:58115"/>
        <dbReference type="ChEBI" id="CHEBI:58189"/>
        <dbReference type="ChEBI" id="CHEBI:456216"/>
        <dbReference type="EC" id="2.7.4.8"/>
    </reaction>
</comment>
<evidence type="ECO:0000313" key="16">
    <source>
        <dbReference type="Proteomes" id="UP000198889"/>
    </source>
</evidence>
<dbReference type="FunFam" id="3.30.63.10:FF:000005">
    <property type="entry name" value="Guanylate kinase"/>
    <property type="match status" value="1"/>
</dbReference>
<evidence type="ECO:0000256" key="9">
    <source>
        <dbReference type="ARBA" id="ARBA00022777"/>
    </source>
</evidence>
<feature type="binding site" evidence="13">
    <location>
        <begin position="27"/>
        <end position="34"/>
    </location>
    <ligand>
        <name>ATP</name>
        <dbReference type="ChEBI" id="CHEBI:30616"/>
    </ligand>
</feature>
<evidence type="ECO:0000256" key="7">
    <source>
        <dbReference type="ARBA" id="ARBA00022679"/>
    </source>
</evidence>
<dbReference type="GO" id="GO:0005524">
    <property type="term" value="F:ATP binding"/>
    <property type="evidence" value="ECO:0007669"/>
    <property type="project" value="UniProtKB-UniRule"/>
</dbReference>
<sequence length="227" mass="25593">MSDSNENAASPAAAIGGRRGLMLILSSPSGAGKSTLARLLLEQNPDIYLSVSVTTRGRRPSEVEGVHYHFLTRERFERLRDAGDLLEWAEVHGNFYGTPREPVEAALSAGRDVLFDIDYQGAEQLYEKMRQDIVGVFILPPSAAELKTRLERRAEDASGVIEKRLRNARTEIAHWRDYNYVLVNADLNSTFANLRNILLAERLRRERQPGLEPVIERLDHELAELAE</sequence>
<dbReference type="GO" id="GO:0005829">
    <property type="term" value="C:cytosol"/>
    <property type="evidence" value="ECO:0007669"/>
    <property type="project" value="TreeGrafter"/>
</dbReference>
<evidence type="ECO:0000256" key="1">
    <source>
        <dbReference type="ARBA" id="ARBA00003531"/>
    </source>
</evidence>
<evidence type="ECO:0000256" key="3">
    <source>
        <dbReference type="ARBA" id="ARBA00005790"/>
    </source>
</evidence>
<name>A0A1G4UF26_9HYPH</name>
<evidence type="ECO:0000256" key="11">
    <source>
        <dbReference type="ARBA" id="ARBA00030128"/>
    </source>
</evidence>
<evidence type="ECO:0000256" key="8">
    <source>
        <dbReference type="ARBA" id="ARBA00022741"/>
    </source>
</evidence>
<keyword evidence="9 13" id="KW-0418">Kinase</keyword>
<dbReference type="InterPro" id="IPR008144">
    <property type="entry name" value="Guanylate_kin-like_dom"/>
</dbReference>